<name>A0A8J4H2K8_9BACL</name>
<dbReference type="InterPro" id="IPR015231">
    <property type="entry name" value="DUF1934"/>
</dbReference>
<evidence type="ECO:0000313" key="2">
    <source>
        <dbReference type="Proteomes" id="UP000677918"/>
    </source>
</evidence>
<dbReference type="RefSeq" id="WP_213412603.1">
    <property type="nucleotide sequence ID" value="NZ_BOVK01000035.1"/>
</dbReference>
<dbReference type="AlphaFoldDB" id="A0A8J4H2K8"/>
<keyword evidence="2" id="KW-1185">Reference proteome</keyword>
<dbReference type="Gene3D" id="2.40.128.20">
    <property type="match status" value="1"/>
</dbReference>
<sequence length="139" mass="15850">MPGQQVEICIESSHQGETMVQTARAEMFRKPDAAYYRYREPDVASMGSTITTVKVRPNEIRIIRHGDVTAEQTFSQNGKHSGFYHTPHTRLSLMTQTTGWEVALDDHGYGQASWSYILWVGDERAGDFKLRLTIREEQG</sequence>
<evidence type="ECO:0000313" key="1">
    <source>
        <dbReference type="EMBL" id="GIQ69812.1"/>
    </source>
</evidence>
<comment type="caution">
    <text evidence="1">The sequence shown here is derived from an EMBL/GenBank/DDBJ whole genome shotgun (WGS) entry which is preliminary data.</text>
</comment>
<reference evidence="1" key="1">
    <citation type="submission" date="2021-04" db="EMBL/GenBank/DDBJ databases">
        <title>Draft genome sequence of Xylanibacillus composti strain K13.</title>
        <authorList>
            <person name="Uke A."/>
            <person name="Chhe C."/>
            <person name="Baramee S."/>
            <person name="Kosugi A."/>
        </authorList>
    </citation>
    <scope>NUCLEOTIDE SEQUENCE</scope>
    <source>
        <strain evidence="1">K13</strain>
    </source>
</reference>
<gene>
    <name evidence="1" type="ORF">XYCOK13_26360</name>
</gene>
<accession>A0A8J4H2K8</accession>
<dbReference type="Proteomes" id="UP000677918">
    <property type="component" value="Unassembled WGS sequence"/>
</dbReference>
<evidence type="ECO:0008006" key="3">
    <source>
        <dbReference type="Google" id="ProtNLM"/>
    </source>
</evidence>
<organism evidence="1 2">
    <name type="scientific">Xylanibacillus composti</name>
    <dbReference type="NCBI Taxonomy" id="1572762"/>
    <lineage>
        <taxon>Bacteria</taxon>
        <taxon>Bacillati</taxon>
        <taxon>Bacillota</taxon>
        <taxon>Bacilli</taxon>
        <taxon>Bacillales</taxon>
        <taxon>Paenibacillaceae</taxon>
        <taxon>Xylanibacillus</taxon>
    </lineage>
</organism>
<dbReference type="Pfam" id="PF09148">
    <property type="entry name" value="DUF1934"/>
    <property type="match status" value="1"/>
</dbReference>
<proteinExistence type="predicted"/>
<protein>
    <recommendedName>
        <fullName evidence="3">DUF1934 domain-containing protein</fullName>
    </recommendedName>
</protein>
<dbReference type="EMBL" id="BOVK01000035">
    <property type="protein sequence ID" value="GIQ69812.1"/>
    <property type="molecule type" value="Genomic_DNA"/>
</dbReference>
<dbReference type="InterPro" id="IPR012674">
    <property type="entry name" value="Calycin"/>
</dbReference>
<dbReference type="SUPFAM" id="SSF50814">
    <property type="entry name" value="Lipocalins"/>
    <property type="match status" value="1"/>
</dbReference>